<feature type="transmembrane region" description="Helical" evidence="25">
    <location>
        <begin position="1297"/>
        <end position="1316"/>
    </location>
</feature>
<keyword evidence="12" id="KW-0460">Magnesium</keyword>
<evidence type="ECO:0000256" key="9">
    <source>
        <dbReference type="ARBA" id="ARBA00022723"/>
    </source>
</evidence>
<organism evidence="30 31">
    <name type="scientific">Rhizopus microsporus</name>
    <dbReference type="NCBI Taxonomy" id="58291"/>
    <lineage>
        <taxon>Eukaryota</taxon>
        <taxon>Fungi</taxon>
        <taxon>Fungi incertae sedis</taxon>
        <taxon>Mucoromycota</taxon>
        <taxon>Mucoromycotina</taxon>
        <taxon>Mucoromycetes</taxon>
        <taxon>Mucorales</taxon>
        <taxon>Mucorineae</taxon>
        <taxon>Rhizopodaceae</taxon>
        <taxon>Rhizopus</taxon>
    </lineage>
</organism>
<dbReference type="SUPFAM" id="SSF51246">
    <property type="entry name" value="Rudiment single hybrid motif"/>
    <property type="match status" value="1"/>
</dbReference>
<dbReference type="InterPro" id="IPR018966">
    <property type="entry name" value="VTC_domain"/>
</dbReference>
<dbReference type="EC" id="2.7.4.1" evidence="4"/>
<dbReference type="Pfam" id="PF02656">
    <property type="entry name" value="DUF202"/>
    <property type="match status" value="1"/>
</dbReference>
<dbReference type="InterPro" id="IPR041265">
    <property type="entry name" value="PCC_BT"/>
</dbReference>
<evidence type="ECO:0000256" key="23">
    <source>
        <dbReference type="PROSITE-ProRule" id="PRU00409"/>
    </source>
</evidence>
<protein>
    <recommendedName>
        <fullName evidence="19">Vacuolar transporter chaperone complex subunit 4</fullName>
        <ecNumber evidence="4">2.7.4.1</ecNumber>
    </recommendedName>
    <alternativeName>
        <fullName evidence="21">Polyphosphate kinase</fullName>
    </alternativeName>
    <alternativeName>
        <fullName evidence="20">SPX-dependent polyphosphate polymerase VTC subunit 4</fullName>
    </alternativeName>
    <alternativeName>
        <fullName evidence="22">Vacuolar membrane polyphosphate polymerase catalytic subunit</fullName>
    </alternativeName>
</protein>
<dbReference type="CDD" id="cd06850">
    <property type="entry name" value="biotinyl_domain"/>
    <property type="match status" value="1"/>
</dbReference>
<dbReference type="SMART" id="SM00878">
    <property type="entry name" value="Biotin_carb_C"/>
    <property type="match status" value="1"/>
</dbReference>
<dbReference type="InterPro" id="IPR011053">
    <property type="entry name" value="Single_hybrid_motif"/>
</dbReference>
<dbReference type="PROSITE" id="PS51382">
    <property type="entry name" value="SPX"/>
    <property type="match status" value="1"/>
</dbReference>
<dbReference type="InterPro" id="IPR000089">
    <property type="entry name" value="Biotin_lipoyl"/>
</dbReference>
<evidence type="ECO:0000256" key="24">
    <source>
        <dbReference type="SAM" id="MobiDB-lite"/>
    </source>
</evidence>
<dbReference type="Pfam" id="PF00289">
    <property type="entry name" value="Biotin_carb_N"/>
    <property type="match status" value="1"/>
</dbReference>
<dbReference type="OMA" id="YRINIYS"/>
<dbReference type="GO" id="GO:0006799">
    <property type="term" value="P:polyphosphate biosynthetic process"/>
    <property type="evidence" value="ECO:0007669"/>
    <property type="project" value="UniProtKB-ARBA"/>
</dbReference>
<comment type="cofactor">
    <cofactor evidence="1">
        <name>Mn(2+)</name>
        <dbReference type="ChEBI" id="CHEBI:29035"/>
    </cofactor>
</comment>
<evidence type="ECO:0000256" key="17">
    <source>
        <dbReference type="ARBA" id="ARBA00050204"/>
    </source>
</evidence>
<dbReference type="PANTHER" id="PTHR18866">
    <property type="entry name" value="CARBOXYLASE:PYRUVATE/ACETYL-COA/PROPIONYL-COA CARBOXYLASE"/>
    <property type="match status" value="1"/>
</dbReference>
<evidence type="ECO:0000256" key="22">
    <source>
        <dbReference type="ARBA" id="ARBA00081313"/>
    </source>
</evidence>
<reference evidence="30 31" key="1">
    <citation type="journal article" date="2016" name="Proc. Natl. Acad. Sci. U.S.A.">
        <title>Lipid metabolic changes in an early divergent fungus govern the establishment of a mutualistic symbiosis with endobacteria.</title>
        <authorList>
            <person name="Lastovetsky O.A."/>
            <person name="Gaspar M.L."/>
            <person name="Mondo S.J."/>
            <person name="LaButti K.M."/>
            <person name="Sandor L."/>
            <person name="Grigoriev I.V."/>
            <person name="Henry S.A."/>
            <person name="Pawlowska T.E."/>
        </authorList>
    </citation>
    <scope>NUCLEOTIDE SEQUENCE [LARGE SCALE GENOMIC DNA]</scope>
    <source>
        <strain evidence="30 31">ATCC 11559</strain>
    </source>
</reference>
<evidence type="ECO:0000256" key="10">
    <source>
        <dbReference type="ARBA" id="ARBA00022741"/>
    </source>
</evidence>
<dbReference type="GO" id="GO:0005524">
    <property type="term" value="F:ATP binding"/>
    <property type="evidence" value="ECO:0007669"/>
    <property type="project" value="UniProtKB-UniRule"/>
</dbReference>
<dbReference type="InterPro" id="IPR042267">
    <property type="entry name" value="VTC_sf"/>
</dbReference>
<keyword evidence="15 25" id="KW-0472">Membrane</keyword>
<evidence type="ECO:0000256" key="15">
    <source>
        <dbReference type="ARBA" id="ARBA00023136"/>
    </source>
</evidence>
<comment type="subcellular location">
    <subcellularLocation>
        <location evidence="3">Vacuole membrane</location>
        <topology evidence="3">Multi-pass membrane protein</topology>
    </subcellularLocation>
</comment>
<evidence type="ECO:0000256" key="6">
    <source>
        <dbReference type="ARBA" id="ARBA00022598"/>
    </source>
</evidence>
<dbReference type="GO" id="GO:0005739">
    <property type="term" value="C:mitochondrion"/>
    <property type="evidence" value="ECO:0007669"/>
    <property type="project" value="TreeGrafter"/>
</dbReference>
<keyword evidence="9" id="KW-0479">Metal-binding</keyword>
<gene>
    <name evidence="30" type="ORF">BCV71DRAFT_294131</name>
</gene>
<keyword evidence="16" id="KW-0092">Biotin</keyword>
<dbReference type="FunFam" id="3.40.50.20:FF:000010">
    <property type="entry name" value="Propionyl-CoA carboxylase subunit alpha"/>
    <property type="match status" value="1"/>
</dbReference>
<comment type="similarity">
    <text evidence="18">Belongs to the VTC4 family.</text>
</comment>
<keyword evidence="7" id="KW-0808">Transferase</keyword>
<dbReference type="Proteomes" id="UP000242381">
    <property type="component" value="Unassembled WGS sequence"/>
</dbReference>
<dbReference type="SUPFAM" id="SSF51230">
    <property type="entry name" value="Single hybrid motif"/>
    <property type="match status" value="1"/>
</dbReference>
<keyword evidence="11 23" id="KW-0067">ATP-binding</keyword>
<dbReference type="PROSITE" id="PS00867">
    <property type="entry name" value="CPSASE_2"/>
    <property type="match status" value="1"/>
</dbReference>
<dbReference type="PROSITE" id="PS50968">
    <property type="entry name" value="BIOTINYL_LIPOYL"/>
    <property type="match status" value="1"/>
</dbReference>
<keyword evidence="6" id="KW-0436">Ligase</keyword>
<dbReference type="Gene3D" id="3.30.700.30">
    <property type="match status" value="1"/>
</dbReference>
<feature type="transmembrane region" description="Helical" evidence="25">
    <location>
        <begin position="1336"/>
        <end position="1355"/>
    </location>
</feature>
<dbReference type="InterPro" id="IPR003807">
    <property type="entry name" value="DUF202"/>
</dbReference>
<dbReference type="Pfam" id="PF02786">
    <property type="entry name" value="CPSase_L_D2"/>
    <property type="match status" value="1"/>
</dbReference>
<feature type="compositionally biased region" description="Low complexity" evidence="24">
    <location>
        <begin position="1169"/>
        <end position="1180"/>
    </location>
</feature>
<dbReference type="InterPro" id="IPR011764">
    <property type="entry name" value="Biotin_carboxylation_dom"/>
</dbReference>
<evidence type="ECO:0000256" key="8">
    <source>
        <dbReference type="ARBA" id="ARBA00022692"/>
    </source>
</evidence>
<dbReference type="FunFam" id="2.40.50.100:FF:000003">
    <property type="entry name" value="Acetyl-CoA carboxylase biotin carboxyl carrier protein"/>
    <property type="match status" value="1"/>
</dbReference>
<feature type="domain" description="ATP-grasp" evidence="27">
    <location>
        <begin position="139"/>
        <end position="336"/>
    </location>
</feature>
<proteinExistence type="inferred from homology"/>
<dbReference type="CDD" id="cd14480">
    <property type="entry name" value="SPX_VTC2_like"/>
    <property type="match status" value="1"/>
</dbReference>
<evidence type="ECO:0000259" key="29">
    <source>
        <dbReference type="PROSITE" id="PS51382"/>
    </source>
</evidence>
<dbReference type="VEuPathDB" id="FungiDB:BCV72DRAFT_212674"/>
<evidence type="ECO:0000256" key="19">
    <source>
        <dbReference type="ARBA" id="ARBA00067464"/>
    </source>
</evidence>
<dbReference type="EMBL" id="KV921524">
    <property type="protein sequence ID" value="ORE13597.1"/>
    <property type="molecule type" value="Genomic_DNA"/>
</dbReference>
<dbReference type="GO" id="GO:0005774">
    <property type="term" value="C:vacuolar membrane"/>
    <property type="evidence" value="ECO:0007669"/>
    <property type="project" value="UniProtKB-SubCell"/>
</dbReference>
<sequence>MFVNVLKRSIPILIKRQIPQYLVITFQKLLIANRGEIACRIIKTAKKMGIKTVAIYTDLDANALHVQMADESVHVGQSYLSIPAVLRAIEQTGAEAVHPGYGFLSENPTFVKQLEERGIVFVGPKASAIAAMGDKIQSKLIAKASGVNCIPGYDGEIKDVEEAMKMADMIGYPVMIKASAGGGGKGMRIAWNPDELRDGFKLAKQESKSSFDDDRMLIEKYIDHPRHIEVQVLGDNFGNVIYLPERECSIQRRNQKVIEESPSIHLDPETRRRMGEQAVALAKHVGYNSAGTVEFLVDMDKNFYFLEMNTRLQVEHPITEYVTQLDLVEHMLYSAANHPLNLRQDDIVLSGWAFESRVYAEDPTNYLPSVGRLLTYREPQMDQVRCDSGFIEGSEMHLDYDPLICKLATYGKTRQEALERMLQALDGYVIKGVTHNIPLLRGVFSHPRFQDGKKITTHFLSEEYPNGFRPEWLDKTSTKHIAALTSAMWFKKELSYWRGPNKKTVESMWVEIEDEDNNRDKRRVDIEHKGNDLFVFKSENQSFEFSLRWPLDSLLAHSCIDHQEVVIQYLDKLRMGFRIQYRGNKYRINIYSPEQEKALKYMEKKEKTKIENKRMTSPMAGKIVSVSIKEGEQVKEGNEMVIVEAMKMQNSLRTPQTGVVKKIHVQPGNTVKSGQILIEMKFGHTLRTSLNPEWTFHYIAYDDLKTILKKGAVGEVWTEESESKFVELLEKELDKVYSFQRLKLEEINRHIELESKEVDELCQKENPEEDEFTASEIELGHIIADVHDLAKFTRLNYTGFLKIIKKHDKVTGWPLKPMFGVRLNAKPFYKENYDALIIRISSLYDRVRTRGKERGGDSAAGGKQAAFVRNTTKYWVHPDNITELKLIILKHLPVLVFNPNKEFQTQDSAITSVYFDNDDFDLYMGRLEKTEGAEAIRMRWYGGMDSNTIFVERKTHHEDWTGEKSVKARFPIKEKYLNAFLKGEYTTDELFHKMKGRKSEKEIQELEQLAQEVQYTVLTKRLHPMMRTFYNRTAFQLPGDARVRISLDTELSLIREDNYGRQRSGNNWRRMDIGVDYPFKQLPDSDICRFPYAILEVKLQTHVGQEPPQWVTELVNSHLVESVPKFSKFIHGCATLLEDRINVLPFWLPQMDVDIRKPRSKVFGLSRPEANGNGSASNSDNENHHDVHTDEHIQVAMTEATESTPLIPRNNASSDSNKQLSPAGLSKLFNKSKTIFLRKKNNPSIPTGRTRPIPTKAPPAKTFFANERTFLHWLKFTLLLGGLAIGLLNFSDKVGRMSAIIFTIVSMSVMIYALYTYHERANRVERNEYGDFSDKYGPAVLTIFLVAAVCINMGLRMTLDGLD</sequence>
<evidence type="ECO:0000256" key="13">
    <source>
        <dbReference type="ARBA" id="ARBA00022989"/>
    </source>
</evidence>
<keyword evidence="14" id="KW-0443">Lipid metabolism</keyword>
<dbReference type="GO" id="GO:0008976">
    <property type="term" value="F:polyphosphate kinase activity"/>
    <property type="evidence" value="ECO:0007669"/>
    <property type="project" value="UniProtKB-EC"/>
</dbReference>
<dbReference type="InterPro" id="IPR005481">
    <property type="entry name" value="BC-like_N"/>
</dbReference>
<keyword evidence="10 23" id="KW-0547">Nucleotide-binding</keyword>
<evidence type="ECO:0000259" key="28">
    <source>
        <dbReference type="PROSITE" id="PS50979"/>
    </source>
</evidence>
<dbReference type="FunFam" id="3.20.100.30:FF:000001">
    <property type="entry name" value="Vacuolar transporter chaperone 4"/>
    <property type="match status" value="1"/>
</dbReference>
<evidence type="ECO:0000259" key="27">
    <source>
        <dbReference type="PROSITE" id="PS50975"/>
    </source>
</evidence>
<name>A0A1X0RNK7_RHIZD</name>
<dbReference type="PROSITE" id="PS50975">
    <property type="entry name" value="ATP_GRASP"/>
    <property type="match status" value="1"/>
</dbReference>
<dbReference type="FunFam" id="3.30.1490.20:FF:000018">
    <property type="entry name" value="Biotin carboxylase"/>
    <property type="match status" value="1"/>
</dbReference>
<dbReference type="Gene3D" id="2.40.50.100">
    <property type="match status" value="1"/>
</dbReference>
<evidence type="ECO:0000256" key="20">
    <source>
        <dbReference type="ARBA" id="ARBA00075894"/>
    </source>
</evidence>
<dbReference type="InterPro" id="IPR016185">
    <property type="entry name" value="PreATP-grasp_dom_sf"/>
</dbReference>
<dbReference type="SUPFAM" id="SSF56059">
    <property type="entry name" value="Glutathione synthetase ATP-binding domain-like"/>
    <property type="match status" value="1"/>
</dbReference>
<feature type="domain" description="Lipoyl-binding" evidence="26">
    <location>
        <begin position="610"/>
        <end position="681"/>
    </location>
</feature>
<evidence type="ECO:0000256" key="11">
    <source>
        <dbReference type="ARBA" id="ARBA00022840"/>
    </source>
</evidence>
<keyword evidence="8 25" id="KW-0812">Transmembrane</keyword>
<dbReference type="Pfam" id="PF02785">
    <property type="entry name" value="Biotin_carb_C"/>
    <property type="match status" value="1"/>
</dbReference>
<keyword evidence="5" id="KW-0926">Vacuole</keyword>
<dbReference type="GO" id="GO:0004658">
    <property type="term" value="F:propionyl-CoA carboxylase activity"/>
    <property type="evidence" value="ECO:0007669"/>
    <property type="project" value="TreeGrafter"/>
</dbReference>
<evidence type="ECO:0000256" key="14">
    <source>
        <dbReference type="ARBA" id="ARBA00023098"/>
    </source>
</evidence>
<dbReference type="InterPro" id="IPR005479">
    <property type="entry name" value="CPAse_ATP-bd"/>
</dbReference>
<evidence type="ECO:0000313" key="31">
    <source>
        <dbReference type="Proteomes" id="UP000242381"/>
    </source>
</evidence>
<evidence type="ECO:0000259" key="26">
    <source>
        <dbReference type="PROSITE" id="PS50968"/>
    </source>
</evidence>
<dbReference type="InterPro" id="IPR004331">
    <property type="entry name" value="SPX_dom"/>
</dbReference>
<dbReference type="GO" id="GO:0006629">
    <property type="term" value="P:lipid metabolic process"/>
    <property type="evidence" value="ECO:0007669"/>
    <property type="project" value="UniProtKB-KW"/>
</dbReference>
<feature type="region of interest" description="Disordered" evidence="24">
    <location>
        <begin position="1164"/>
        <end position="1185"/>
    </location>
</feature>
<dbReference type="GO" id="GO:0046872">
    <property type="term" value="F:metal ion binding"/>
    <property type="evidence" value="ECO:0007669"/>
    <property type="project" value="UniProtKB-KW"/>
</dbReference>
<dbReference type="Gene3D" id="3.30.470.20">
    <property type="entry name" value="ATP-grasp fold, B domain"/>
    <property type="match status" value="1"/>
</dbReference>
<evidence type="ECO:0000256" key="18">
    <source>
        <dbReference type="ARBA" id="ARBA00061390"/>
    </source>
</evidence>
<evidence type="ECO:0000256" key="5">
    <source>
        <dbReference type="ARBA" id="ARBA00022554"/>
    </source>
</evidence>
<dbReference type="FunFam" id="3.30.470.20:FF:000028">
    <property type="entry name" value="Methylcrotonoyl-CoA carboxylase subunit alpha, mitochondrial"/>
    <property type="match status" value="1"/>
</dbReference>
<evidence type="ECO:0000256" key="21">
    <source>
        <dbReference type="ARBA" id="ARBA00080494"/>
    </source>
</evidence>
<dbReference type="CDD" id="cd07751">
    <property type="entry name" value="PolyPPase_VTC4_like"/>
    <property type="match status" value="1"/>
</dbReference>
<evidence type="ECO:0000256" key="1">
    <source>
        <dbReference type="ARBA" id="ARBA00001936"/>
    </source>
</evidence>
<evidence type="ECO:0000256" key="2">
    <source>
        <dbReference type="ARBA" id="ARBA00001953"/>
    </source>
</evidence>
<evidence type="ECO:0000256" key="12">
    <source>
        <dbReference type="ARBA" id="ARBA00022842"/>
    </source>
</evidence>
<keyword evidence="13 25" id="KW-1133">Transmembrane helix</keyword>
<dbReference type="Pfam" id="PF18140">
    <property type="entry name" value="PCC_BT"/>
    <property type="match status" value="1"/>
</dbReference>
<evidence type="ECO:0000256" key="25">
    <source>
        <dbReference type="SAM" id="Phobius"/>
    </source>
</evidence>
<feature type="transmembrane region" description="Helical" evidence="25">
    <location>
        <begin position="1270"/>
        <end position="1290"/>
    </location>
</feature>
<dbReference type="PROSITE" id="PS50979">
    <property type="entry name" value="BC"/>
    <property type="match status" value="1"/>
</dbReference>
<dbReference type="Pfam" id="PF09359">
    <property type="entry name" value="VTC"/>
    <property type="match status" value="1"/>
</dbReference>
<evidence type="ECO:0000256" key="7">
    <source>
        <dbReference type="ARBA" id="ARBA00022679"/>
    </source>
</evidence>
<evidence type="ECO:0000256" key="4">
    <source>
        <dbReference type="ARBA" id="ARBA00012960"/>
    </source>
</evidence>
<dbReference type="InterPro" id="IPR005482">
    <property type="entry name" value="Biotin_COase_C"/>
</dbReference>
<accession>A0A1X0RNK7</accession>
<dbReference type="PANTHER" id="PTHR18866:SF33">
    <property type="entry name" value="METHYLCROTONOYL-COA CARBOXYLASE SUBUNIT ALPHA, MITOCHONDRIAL-RELATED"/>
    <property type="match status" value="1"/>
</dbReference>
<dbReference type="InterPro" id="IPR050856">
    <property type="entry name" value="Biotin_carboxylase_complex"/>
</dbReference>
<dbReference type="Gene3D" id="3.20.100.30">
    <property type="entry name" value="VTC, catalytic tunnel domain"/>
    <property type="match status" value="1"/>
</dbReference>
<dbReference type="PROSITE" id="PS00866">
    <property type="entry name" value="CPSASE_1"/>
    <property type="match status" value="1"/>
</dbReference>
<comment type="cofactor">
    <cofactor evidence="2">
        <name>biotin</name>
        <dbReference type="ChEBI" id="CHEBI:57586"/>
    </cofactor>
</comment>
<evidence type="ECO:0000313" key="30">
    <source>
        <dbReference type="EMBL" id="ORE13597.1"/>
    </source>
</evidence>
<dbReference type="SUPFAM" id="SSF52440">
    <property type="entry name" value="PreATP-grasp domain"/>
    <property type="match status" value="1"/>
</dbReference>
<comment type="catalytic activity">
    <reaction evidence="17">
        <text>[phosphate](n) + ATP = [phosphate](n+1) + ADP</text>
        <dbReference type="Rhea" id="RHEA:19573"/>
        <dbReference type="Rhea" id="RHEA-COMP:9859"/>
        <dbReference type="Rhea" id="RHEA-COMP:14280"/>
        <dbReference type="ChEBI" id="CHEBI:16838"/>
        <dbReference type="ChEBI" id="CHEBI:30616"/>
        <dbReference type="ChEBI" id="CHEBI:456216"/>
        <dbReference type="EC" id="2.7.4.1"/>
    </reaction>
    <physiologicalReaction direction="left-to-right" evidence="17">
        <dbReference type="Rhea" id="RHEA:19574"/>
    </physiologicalReaction>
</comment>
<dbReference type="InterPro" id="IPR011054">
    <property type="entry name" value="Rudment_hybrid_motif"/>
</dbReference>
<feature type="domain" description="SPX" evidence="29">
    <location>
        <begin position="680"/>
        <end position="821"/>
    </location>
</feature>
<dbReference type="InterPro" id="IPR011761">
    <property type="entry name" value="ATP-grasp"/>
</dbReference>
<evidence type="ECO:0000256" key="16">
    <source>
        <dbReference type="ARBA" id="ARBA00023267"/>
    </source>
</evidence>
<dbReference type="Pfam" id="PF00364">
    <property type="entry name" value="Biotin_lipoyl"/>
    <property type="match status" value="1"/>
</dbReference>
<feature type="domain" description="Biotin carboxylation" evidence="28">
    <location>
        <begin position="25"/>
        <end position="464"/>
    </location>
</feature>
<evidence type="ECO:0000256" key="3">
    <source>
        <dbReference type="ARBA" id="ARBA00004128"/>
    </source>
</evidence>